<name>W6MWF4_9ASCO</name>
<dbReference type="SMART" id="SM00320">
    <property type="entry name" value="WD40"/>
    <property type="match status" value="3"/>
</dbReference>
<dbReference type="PANTHER" id="PTHR19924:SF26">
    <property type="entry name" value="U3 SMALL NUCLEOLAR RNA-ASSOCIATED PROTEIN 15 HOMOLOG"/>
    <property type="match status" value="1"/>
</dbReference>
<dbReference type="PROSITE" id="PS50294">
    <property type="entry name" value="WD_REPEATS_REGION"/>
    <property type="match status" value="1"/>
</dbReference>
<dbReference type="SUPFAM" id="SSF50978">
    <property type="entry name" value="WD40 repeat-like"/>
    <property type="match status" value="1"/>
</dbReference>
<dbReference type="RefSeq" id="XP_022459345.1">
    <property type="nucleotide sequence ID" value="XM_022601732.1"/>
</dbReference>
<keyword evidence="2 5" id="KW-0853">WD repeat</keyword>
<proteinExistence type="predicted"/>
<dbReference type="OrthoDB" id="361494at2759"/>
<dbReference type="InterPro" id="IPR036322">
    <property type="entry name" value="WD40_repeat_dom_sf"/>
</dbReference>
<evidence type="ECO:0000256" key="3">
    <source>
        <dbReference type="ARBA" id="ARBA00022737"/>
    </source>
</evidence>
<dbReference type="AlphaFoldDB" id="W6MWF4"/>
<keyword evidence="4" id="KW-0539">Nucleus</keyword>
<feature type="repeat" description="WD" evidence="5">
    <location>
        <begin position="324"/>
        <end position="354"/>
    </location>
</feature>
<accession>W6MWF4</accession>
<dbReference type="InterPro" id="IPR001680">
    <property type="entry name" value="WD40_rpt"/>
</dbReference>
<dbReference type="GO" id="GO:0006364">
    <property type="term" value="P:rRNA processing"/>
    <property type="evidence" value="ECO:0007669"/>
    <property type="project" value="TreeGrafter"/>
</dbReference>
<dbReference type="InterPro" id="IPR015943">
    <property type="entry name" value="WD40/YVTN_repeat-like_dom_sf"/>
</dbReference>
<evidence type="ECO:0000256" key="5">
    <source>
        <dbReference type="PROSITE-ProRule" id="PRU00221"/>
    </source>
</evidence>
<evidence type="ECO:0000313" key="6">
    <source>
        <dbReference type="EMBL" id="CDK27350.1"/>
    </source>
</evidence>
<evidence type="ECO:0000256" key="2">
    <source>
        <dbReference type="ARBA" id="ARBA00022574"/>
    </source>
</evidence>
<dbReference type="GO" id="GO:0005730">
    <property type="term" value="C:nucleolus"/>
    <property type="evidence" value="ECO:0007669"/>
    <property type="project" value="UniProtKB-SubCell"/>
</dbReference>
<dbReference type="Pfam" id="PF00400">
    <property type="entry name" value="WD40"/>
    <property type="match status" value="2"/>
</dbReference>
<dbReference type="Gene3D" id="2.130.10.10">
    <property type="entry name" value="YVTN repeat-like/Quinoprotein amine dehydrogenase"/>
    <property type="match status" value="1"/>
</dbReference>
<dbReference type="EMBL" id="HG793128">
    <property type="protein sequence ID" value="CDK27350.1"/>
    <property type="molecule type" value="Genomic_DNA"/>
</dbReference>
<reference evidence="6" key="1">
    <citation type="submission" date="2013-12" db="EMBL/GenBank/DDBJ databases">
        <authorList>
            <person name="Genoscope - CEA"/>
        </authorList>
    </citation>
    <scope>NUCLEOTIDE SEQUENCE</scope>
    <source>
        <strain evidence="6">CBS 1993</strain>
    </source>
</reference>
<feature type="repeat" description="WD" evidence="5">
    <location>
        <begin position="293"/>
        <end position="321"/>
    </location>
</feature>
<gene>
    <name evidence="6" type="ORF">KUCA_T00003328001</name>
</gene>
<dbReference type="Proteomes" id="UP000019384">
    <property type="component" value="Unassembled WGS sequence"/>
</dbReference>
<dbReference type="STRING" id="1382522.W6MWF4"/>
<dbReference type="PANTHER" id="PTHR19924">
    <property type="entry name" value="UTP15 U3 SMALL NUCLEOLAR RNA-ASSOCIATED PROTEIN 15 FAMILY MEMBER"/>
    <property type="match status" value="1"/>
</dbReference>
<comment type="subcellular location">
    <subcellularLocation>
        <location evidence="1">Nucleus</location>
        <location evidence="1">Nucleolus</location>
    </subcellularLocation>
</comment>
<reference evidence="6" key="2">
    <citation type="submission" date="2014-02" db="EMBL/GenBank/DDBJ databases">
        <title>Complete DNA sequence of /Kuraishia capsulata/ illustrates novel genomic features among budding yeasts (/Saccharomycotina/).</title>
        <authorList>
            <person name="Morales L."/>
            <person name="Noel B."/>
            <person name="Porcel B."/>
            <person name="Marcet-Houben M."/>
            <person name="Hullo M-F."/>
            <person name="Sacerdot C."/>
            <person name="Tekaia F."/>
            <person name="Leh-Louis V."/>
            <person name="Despons L."/>
            <person name="Khanna V."/>
            <person name="Aury J-M."/>
            <person name="Barbe V."/>
            <person name="Couloux A."/>
            <person name="Labadie K."/>
            <person name="Pelletier E."/>
            <person name="Souciet J-L."/>
            <person name="Boekhout T."/>
            <person name="Gabaldon T."/>
            <person name="Wincker P."/>
            <person name="Dujon B."/>
        </authorList>
    </citation>
    <scope>NUCLEOTIDE SEQUENCE</scope>
    <source>
        <strain evidence="6">CBS 1993</strain>
    </source>
</reference>
<dbReference type="GO" id="GO:0045943">
    <property type="term" value="P:positive regulation of transcription by RNA polymerase I"/>
    <property type="evidence" value="ECO:0007669"/>
    <property type="project" value="TreeGrafter"/>
</dbReference>
<dbReference type="HOGENOM" id="CLU_033098_0_0_1"/>
<evidence type="ECO:0000256" key="1">
    <source>
        <dbReference type="ARBA" id="ARBA00004604"/>
    </source>
</evidence>
<keyword evidence="7" id="KW-1185">Reference proteome</keyword>
<keyword evidence="3" id="KW-0677">Repeat</keyword>
<protein>
    <submittedName>
        <fullName evidence="6">Uncharacterized protein</fullName>
    </submittedName>
</protein>
<organism evidence="6 7">
    <name type="scientific">Kuraishia capsulata CBS 1993</name>
    <dbReference type="NCBI Taxonomy" id="1382522"/>
    <lineage>
        <taxon>Eukaryota</taxon>
        <taxon>Fungi</taxon>
        <taxon>Dikarya</taxon>
        <taxon>Ascomycota</taxon>
        <taxon>Saccharomycotina</taxon>
        <taxon>Pichiomycetes</taxon>
        <taxon>Pichiales</taxon>
        <taxon>Pichiaceae</taxon>
        <taxon>Kuraishia</taxon>
    </lineage>
</organism>
<dbReference type="PROSITE" id="PS50082">
    <property type="entry name" value="WD_REPEATS_2"/>
    <property type="match status" value="2"/>
</dbReference>
<dbReference type="GeneID" id="34520733"/>
<evidence type="ECO:0000256" key="4">
    <source>
        <dbReference type="ARBA" id="ARBA00023242"/>
    </source>
</evidence>
<sequence length="530" mass="58737">MTDFYEPVQLFRQNALRLTKSGEGMRQQYIQSNFAGNSWSLSGNSSKDLLITNKTVGNRSDNDKMSSSYWKVGTGLEEGQFVTSVDSVTSGNSHVLAIGSGGPKSNLFIYRLGQDANEDFLLTHQKTITLPNIHSLKWLNPVDEEDDRRFLLSGHTQGTVNLTMIPEFDNGSASIVKRFNHAKHLEYQFPAHGTTIDNLMTTPLSWRSCTLNSILSGYSGNIFLWDSSRSSVPVVKLKIKGLSYFDASLAHESMLALAGGFGISLLDLRSDKREFHRPGESTGAACRVRWCGSANENLVASAHLDNTVQIWDIRNSETPLSSLVGGHKDQITSLEWDGECVITGSRDGTIVNWDTQFNTSVVGQKCTLRQGASSVFLKTDKDGQIVEDKEQYTNVRQCGTPIPASNTSIVALAQLTHPEKNWVVSIDEASFLGIHGKRSSTTEEDPTTPVDTLNEFELPLPETRLEEITFLNRSSSTLVEEDNLSTSKPPTTPPLKIHKTIERKTSESTLIEFVKEQNIPVTMFHNLPYI</sequence>
<evidence type="ECO:0000313" key="7">
    <source>
        <dbReference type="Proteomes" id="UP000019384"/>
    </source>
</evidence>